<reference evidence="1" key="1">
    <citation type="submission" date="2020-05" db="EMBL/GenBank/DDBJ databases">
        <authorList>
            <person name="Chiriac C."/>
            <person name="Salcher M."/>
            <person name="Ghai R."/>
            <person name="Kavagutti S V."/>
        </authorList>
    </citation>
    <scope>NUCLEOTIDE SEQUENCE</scope>
</reference>
<name>A0A6J6GKE5_9ZZZZ</name>
<protein>
    <submittedName>
        <fullName evidence="1">Unannotated protein</fullName>
    </submittedName>
</protein>
<accession>A0A6J6GKE5</accession>
<gene>
    <name evidence="1" type="ORF">UFOPK1820_00785</name>
</gene>
<evidence type="ECO:0000313" key="1">
    <source>
        <dbReference type="EMBL" id="CAB4601791.1"/>
    </source>
</evidence>
<proteinExistence type="predicted"/>
<sequence>MISNLSLSKTSTSRPLALATSTARSASIRAVKYAGGIFAKSRAKIAAADVVRPRSIPDSVPRARSLEHVIVSNEGLDPFADFKSV</sequence>
<dbReference type="EMBL" id="CAEZUK010000114">
    <property type="protein sequence ID" value="CAB4601791.1"/>
    <property type="molecule type" value="Genomic_DNA"/>
</dbReference>
<organism evidence="1">
    <name type="scientific">freshwater metagenome</name>
    <dbReference type="NCBI Taxonomy" id="449393"/>
    <lineage>
        <taxon>unclassified sequences</taxon>
        <taxon>metagenomes</taxon>
        <taxon>ecological metagenomes</taxon>
    </lineage>
</organism>
<dbReference type="AlphaFoldDB" id="A0A6J6GKE5"/>